<dbReference type="EMBL" id="BRXR01000001">
    <property type="protein sequence ID" value="GLC29583.1"/>
    <property type="molecule type" value="Genomic_DNA"/>
</dbReference>
<dbReference type="PANTHER" id="PTHR30575">
    <property type="entry name" value="PEPTIDASE M20"/>
    <property type="match status" value="1"/>
</dbReference>
<dbReference type="PANTHER" id="PTHR30575:SF0">
    <property type="entry name" value="XAA-ARG DIPEPTIDASE"/>
    <property type="match status" value="1"/>
</dbReference>
<dbReference type="Gene3D" id="3.40.630.10">
    <property type="entry name" value="Zn peptidases"/>
    <property type="match status" value="1"/>
</dbReference>
<dbReference type="RefSeq" id="WP_264848876.1">
    <property type="nucleotide sequence ID" value="NZ_BRXR01000001.1"/>
</dbReference>
<dbReference type="InterPro" id="IPR017439">
    <property type="entry name" value="Amidohydrolase"/>
</dbReference>
<comment type="similarity">
    <text evidence="1">Belongs to the peptidase M20A family.</text>
</comment>
<dbReference type="CDD" id="cd05672">
    <property type="entry name" value="M20_ACY1L2-like"/>
    <property type="match status" value="1"/>
</dbReference>
<dbReference type="Pfam" id="PF01546">
    <property type="entry name" value="Peptidase_M20"/>
    <property type="match status" value="1"/>
</dbReference>
<protein>
    <recommendedName>
        <fullName evidence="1">Peptidase M20 domain-containing protein 2</fullName>
    </recommendedName>
</protein>
<dbReference type="PIRSF" id="PIRSF037226">
    <property type="entry name" value="Amidohydrolase_ACY1L2_prd"/>
    <property type="match status" value="1"/>
</dbReference>
<keyword evidence="4" id="KW-1185">Reference proteome</keyword>
<sequence length="390" mass="42558">MKESLFKNIDDRSSNLVAMADYIFDNPELAFKEYKASKLLTDYLKKQGFNVELGLGSLDTAFKAVFENGIGGPNIGLLCEYDALPMGHGCGHHMQGPAIVGAAAALKELYKDKPYKLTIYGTPAEEGGGGKIKMINEGYIKELDVALMMHGGPATQVDVKSLAASSIKVIYHGKSSHAALKPEQGRSALDALLLNFHAVEFLREHVLEDTRMHYTVVDAGGPNNVVPDTAVGSFSLRSYNSSYLRSVIERFEDIVKGAALMTGTTYEIIREKDLDSKVPVYSLNDVIMSNAKLINAPNIRPAREKTGSSDFGNVTYIIPGSCIRIAFVDENASSHSQEFLNDGKTQRGHEAVINAAKILAGTAFDLVDNPSLLLEVKREFMDRKAKMSLE</sequence>
<organism evidence="3 4">
    <name type="scientific">Clostridium omnivorum</name>
    <dbReference type="NCBI Taxonomy" id="1604902"/>
    <lineage>
        <taxon>Bacteria</taxon>
        <taxon>Bacillati</taxon>
        <taxon>Bacillota</taxon>
        <taxon>Clostridia</taxon>
        <taxon>Eubacteriales</taxon>
        <taxon>Clostridiaceae</taxon>
        <taxon>Clostridium</taxon>
    </lineage>
</organism>
<dbReference type="InterPro" id="IPR017144">
    <property type="entry name" value="Xaa-Arg_dipeptidase"/>
</dbReference>
<dbReference type="Gene3D" id="3.30.70.360">
    <property type="match status" value="1"/>
</dbReference>
<evidence type="ECO:0000256" key="1">
    <source>
        <dbReference type="PIRNR" id="PIRNR037226"/>
    </source>
</evidence>
<name>A0ABQ5N2Z5_9CLOT</name>
<dbReference type="NCBIfam" id="TIGR01891">
    <property type="entry name" value="amidohydrolases"/>
    <property type="match status" value="1"/>
</dbReference>
<feature type="domain" description="Peptidase M20 dimerisation" evidence="2">
    <location>
        <begin position="166"/>
        <end position="257"/>
    </location>
</feature>
<dbReference type="SUPFAM" id="SSF53187">
    <property type="entry name" value="Zn-dependent exopeptidases"/>
    <property type="match status" value="1"/>
</dbReference>
<dbReference type="InterPro" id="IPR052030">
    <property type="entry name" value="Peptidase_M20/M20A_hydrolases"/>
</dbReference>
<dbReference type="Proteomes" id="UP001208567">
    <property type="component" value="Unassembled WGS sequence"/>
</dbReference>
<evidence type="ECO:0000313" key="3">
    <source>
        <dbReference type="EMBL" id="GLC29583.1"/>
    </source>
</evidence>
<dbReference type="InterPro" id="IPR011650">
    <property type="entry name" value="Peptidase_M20_dimer"/>
</dbReference>
<dbReference type="InterPro" id="IPR002933">
    <property type="entry name" value="Peptidase_M20"/>
</dbReference>
<evidence type="ECO:0000259" key="2">
    <source>
        <dbReference type="Pfam" id="PF07687"/>
    </source>
</evidence>
<gene>
    <name evidence="3" type="ORF">bsdE14_09930</name>
</gene>
<dbReference type="Pfam" id="PF07687">
    <property type="entry name" value="M20_dimer"/>
    <property type="match status" value="1"/>
</dbReference>
<comment type="caution">
    <text evidence="3">The sequence shown here is derived from an EMBL/GenBank/DDBJ whole genome shotgun (WGS) entry which is preliminary data.</text>
</comment>
<dbReference type="InterPro" id="IPR036264">
    <property type="entry name" value="Bact_exopeptidase_dim_dom"/>
</dbReference>
<proteinExistence type="inferred from homology"/>
<evidence type="ECO:0000313" key="4">
    <source>
        <dbReference type="Proteomes" id="UP001208567"/>
    </source>
</evidence>
<accession>A0ABQ5N2Z5</accession>
<dbReference type="SUPFAM" id="SSF55031">
    <property type="entry name" value="Bacterial exopeptidase dimerisation domain"/>
    <property type="match status" value="1"/>
</dbReference>
<reference evidence="3 4" key="1">
    <citation type="journal article" date="2024" name="Int. J. Syst. Evol. Microbiol.">
        <title>Clostridium omnivorum sp. nov., isolated from anoxic soil under the treatment of reductive soil disinfestation.</title>
        <authorList>
            <person name="Ueki A."/>
            <person name="Tonouchi A."/>
            <person name="Kaku N."/>
            <person name="Honma S."/>
            <person name="Ueki K."/>
        </authorList>
    </citation>
    <scope>NUCLEOTIDE SEQUENCE [LARGE SCALE GENOMIC DNA]</scope>
    <source>
        <strain evidence="3 4">E14</strain>
    </source>
</reference>